<dbReference type="PATRIC" id="fig|1492738.3.peg.171"/>
<feature type="transmembrane region" description="Helical" evidence="1">
    <location>
        <begin position="103"/>
        <end position="121"/>
    </location>
</feature>
<evidence type="ECO:0000313" key="4">
    <source>
        <dbReference type="Proteomes" id="UP000027064"/>
    </source>
</evidence>
<dbReference type="eggNOG" id="COG4995">
    <property type="taxonomic scope" value="Bacteria"/>
</dbReference>
<evidence type="ECO:0000259" key="2">
    <source>
        <dbReference type="Pfam" id="PF12770"/>
    </source>
</evidence>
<keyword evidence="1" id="KW-0812">Transmembrane</keyword>
<protein>
    <recommendedName>
        <fullName evidence="2">CHAT domain-containing protein</fullName>
    </recommendedName>
</protein>
<name>A0A066WVQ2_9FLAO</name>
<dbReference type="AlphaFoldDB" id="A0A066WVQ2"/>
<reference evidence="3 4" key="1">
    <citation type="submission" date="2014-05" db="EMBL/GenBank/DDBJ databases">
        <title>Genome Sequence of Flavobacterium sp. EM1321.</title>
        <authorList>
            <person name="Shin S.-K."/>
            <person name="Yi H."/>
        </authorList>
    </citation>
    <scope>NUCLEOTIDE SEQUENCE [LARGE SCALE GENOMIC DNA]</scope>
    <source>
        <strain evidence="3 4">EM1321</strain>
    </source>
</reference>
<evidence type="ECO:0000313" key="3">
    <source>
        <dbReference type="EMBL" id="KDN56673.1"/>
    </source>
</evidence>
<dbReference type="Pfam" id="PF12770">
    <property type="entry name" value="CHAT"/>
    <property type="match status" value="1"/>
</dbReference>
<feature type="domain" description="CHAT" evidence="2">
    <location>
        <begin position="3"/>
        <end position="91"/>
    </location>
</feature>
<accession>A0A066WVQ2</accession>
<organism evidence="3 4">
    <name type="scientific">Flavobacterium seoulense</name>
    <dbReference type="NCBI Taxonomy" id="1492738"/>
    <lineage>
        <taxon>Bacteria</taxon>
        <taxon>Pseudomonadati</taxon>
        <taxon>Bacteroidota</taxon>
        <taxon>Flavobacteriia</taxon>
        <taxon>Flavobacteriales</taxon>
        <taxon>Flavobacteriaceae</taxon>
        <taxon>Flavobacterium</taxon>
    </lineage>
</organism>
<dbReference type="EMBL" id="JNCA01000001">
    <property type="protein sequence ID" value="KDN56673.1"/>
    <property type="molecule type" value="Genomic_DNA"/>
</dbReference>
<keyword evidence="4" id="KW-1185">Reference proteome</keyword>
<dbReference type="STRING" id="1492738.FEM21_01760"/>
<dbReference type="RefSeq" id="WP_051627428.1">
    <property type="nucleotide sequence ID" value="NZ_JNCA01000001.1"/>
</dbReference>
<proteinExistence type="predicted"/>
<keyword evidence="1" id="KW-0472">Membrane</keyword>
<evidence type="ECO:0000256" key="1">
    <source>
        <dbReference type="SAM" id="Phobius"/>
    </source>
</evidence>
<dbReference type="Proteomes" id="UP000027064">
    <property type="component" value="Unassembled WGS sequence"/>
</dbReference>
<sequence>MKTGIGKLFKSEGAMSIARGFQFAGAQNLLFSLCKVNDYTTSVFMDSFYQNIKNGQSYLEANANAKRDFLKNPNISNAKKSPYYWSAFVYSRTLDKNETSLNYVYIILGIVITIALIWFFIRFKK</sequence>
<comment type="caution">
    <text evidence="3">The sequence shown here is derived from an EMBL/GenBank/DDBJ whole genome shotgun (WGS) entry which is preliminary data.</text>
</comment>
<keyword evidence="1" id="KW-1133">Transmembrane helix</keyword>
<gene>
    <name evidence="3" type="ORF">FEM21_01760</name>
</gene>
<dbReference type="InterPro" id="IPR024983">
    <property type="entry name" value="CHAT_dom"/>
</dbReference>